<protein>
    <submittedName>
        <fullName evidence="2">Integrase catalytic subunit</fullName>
    </submittedName>
</protein>
<dbReference type="Proteomes" id="UP000197032">
    <property type="component" value="Unassembled WGS sequence"/>
</dbReference>
<evidence type="ECO:0000313" key="3">
    <source>
        <dbReference type="Proteomes" id="UP000197032"/>
    </source>
</evidence>
<proteinExistence type="predicted"/>
<dbReference type="SUPFAM" id="SSF53098">
    <property type="entry name" value="Ribonuclease H-like"/>
    <property type="match status" value="1"/>
</dbReference>
<sequence length="300" mass="34170">MTQEQLNRFSVISSLIDGHITVREAALSLDLSERQVKRLKKGVMEEGPEFLIHKNTGRSPKHAIPKETKEKIIALKLSEPYKDANFKHFHELLAEHEGIILSYSCLYSILTEAGIESPKKRRRFKPHRRRKRKPQEGLLIQMDASPFEWLGTKEQFALHGAIDDATGKIVGLYLTKNECLHGYFEITWQILKKHGIPASIYADRHSIFQSPNASKLTVEEQLAGKVVKDTQFGRAMNELGITLIPARSPQAKGRVERLWETLQSRLPVEFKIAGITSLKQANEFLTQYIDKFNALFAVEA</sequence>
<dbReference type="InterPro" id="IPR009057">
    <property type="entry name" value="Homeodomain-like_sf"/>
</dbReference>
<dbReference type="PANTHER" id="PTHR35004:SF7">
    <property type="entry name" value="INTEGRASE PROTEIN"/>
    <property type="match status" value="1"/>
</dbReference>
<name>A0A1Z5HX36_9FIRM</name>
<dbReference type="AlphaFoldDB" id="A0A1Z5HX36"/>
<organism evidence="2 3">
    <name type="scientific">Calderihabitans maritimus</name>
    <dbReference type="NCBI Taxonomy" id="1246530"/>
    <lineage>
        <taxon>Bacteria</taxon>
        <taxon>Bacillati</taxon>
        <taxon>Bacillota</taxon>
        <taxon>Clostridia</taxon>
        <taxon>Neomoorellales</taxon>
        <taxon>Calderihabitantaceae</taxon>
        <taxon>Calderihabitans</taxon>
    </lineage>
</organism>
<dbReference type="GO" id="GO:0015074">
    <property type="term" value="P:DNA integration"/>
    <property type="evidence" value="ECO:0007669"/>
    <property type="project" value="InterPro"/>
</dbReference>
<dbReference type="InterPro" id="IPR047797">
    <property type="entry name" value="ISNCY_transpos"/>
</dbReference>
<evidence type="ECO:0000313" key="2">
    <source>
        <dbReference type="EMBL" id="GAW93875.1"/>
    </source>
</evidence>
<dbReference type="EMBL" id="BDGJ01000179">
    <property type="protein sequence ID" value="GAW93875.1"/>
    <property type="molecule type" value="Genomic_DNA"/>
</dbReference>
<dbReference type="InterPro" id="IPR001584">
    <property type="entry name" value="Integrase_cat-core"/>
</dbReference>
<dbReference type="InterPro" id="IPR012337">
    <property type="entry name" value="RNaseH-like_sf"/>
</dbReference>
<dbReference type="GO" id="GO:0003676">
    <property type="term" value="F:nucleic acid binding"/>
    <property type="evidence" value="ECO:0007669"/>
    <property type="project" value="InterPro"/>
</dbReference>
<dbReference type="PROSITE" id="PS50994">
    <property type="entry name" value="INTEGRASE"/>
    <property type="match status" value="1"/>
</dbReference>
<gene>
    <name evidence="2" type="ORF">KKC1_30000</name>
</gene>
<dbReference type="NCBIfam" id="NF033594">
    <property type="entry name" value="transpos_ISNCY_2"/>
    <property type="match status" value="1"/>
</dbReference>
<dbReference type="InterPro" id="IPR036397">
    <property type="entry name" value="RNaseH_sf"/>
</dbReference>
<accession>A0A1Z5HX36</accession>
<reference evidence="3" key="1">
    <citation type="journal article" date="2017" name="Appl. Environ. Microbiol.">
        <title>Genomic analysis of Calderihabitans maritimus KKC1, a thermophilic hydrogenogenic carboxydotrophic bacterium isolated from marine sediment.</title>
        <authorList>
            <person name="Omae K."/>
            <person name="Yoneda Y."/>
            <person name="Fukuyama Y."/>
            <person name="Yoshida T."/>
            <person name="Sako Y."/>
        </authorList>
    </citation>
    <scope>NUCLEOTIDE SEQUENCE [LARGE SCALE GENOMIC DNA]</scope>
    <source>
        <strain evidence="3">KKC1</strain>
    </source>
</reference>
<evidence type="ECO:0000259" key="1">
    <source>
        <dbReference type="PROSITE" id="PS50994"/>
    </source>
</evidence>
<dbReference type="SUPFAM" id="SSF46689">
    <property type="entry name" value="Homeodomain-like"/>
    <property type="match status" value="1"/>
</dbReference>
<dbReference type="Gene3D" id="3.30.420.10">
    <property type="entry name" value="Ribonuclease H-like superfamily/Ribonuclease H"/>
    <property type="match status" value="1"/>
</dbReference>
<feature type="domain" description="Integrase catalytic" evidence="1">
    <location>
        <begin position="130"/>
        <end position="300"/>
    </location>
</feature>
<dbReference type="PANTHER" id="PTHR35004">
    <property type="entry name" value="TRANSPOSASE RV3428C-RELATED"/>
    <property type="match status" value="1"/>
</dbReference>
<comment type="caution">
    <text evidence="2">The sequence shown here is derived from an EMBL/GenBank/DDBJ whole genome shotgun (WGS) entry which is preliminary data.</text>
</comment>
<keyword evidence="3" id="KW-1185">Reference proteome</keyword>